<accession>A0A316TAI8</accession>
<evidence type="ECO:0000313" key="2">
    <source>
        <dbReference type="Proteomes" id="UP000245507"/>
    </source>
</evidence>
<organism evidence="1 2">
    <name type="scientific">Nocardioides silvaticus</name>
    <dbReference type="NCBI Taxonomy" id="2201891"/>
    <lineage>
        <taxon>Bacteria</taxon>
        <taxon>Bacillati</taxon>
        <taxon>Actinomycetota</taxon>
        <taxon>Actinomycetes</taxon>
        <taxon>Propionibacteriales</taxon>
        <taxon>Nocardioidaceae</taxon>
        <taxon>Nocardioides</taxon>
    </lineage>
</organism>
<name>A0A316TAI8_9ACTN</name>
<keyword evidence="2" id="KW-1185">Reference proteome</keyword>
<sequence length="149" mass="15803">MPAQGGGMTDDLITSQADLEQVWRGLMEPLGFTRTSLWIIFIHPDGRPQKTLIEVPAPDDMVAPDPTAPELLELLAEWTTGTVPGGRVAFLRTRPGRGGLDDADRLWAAALYGAAQIAGVPCEVVHAANDDRLVPVPLDEIGAIGAISA</sequence>
<dbReference type="Proteomes" id="UP000245507">
    <property type="component" value="Unassembled WGS sequence"/>
</dbReference>
<evidence type="ECO:0000313" key="1">
    <source>
        <dbReference type="EMBL" id="PWN01343.1"/>
    </source>
</evidence>
<comment type="caution">
    <text evidence="1">The sequence shown here is derived from an EMBL/GenBank/DDBJ whole genome shotgun (WGS) entry which is preliminary data.</text>
</comment>
<dbReference type="AlphaFoldDB" id="A0A316TAI8"/>
<reference evidence="1 2" key="1">
    <citation type="submission" date="2018-05" db="EMBL/GenBank/DDBJ databases">
        <title>Nocardioides silvaticus genome.</title>
        <authorList>
            <person name="Li C."/>
            <person name="Wang G."/>
        </authorList>
    </citation>
    <scope>NUCLEOTIDE SEQUENCE [LARGE SCALE GENOMIC DNA]</scope>
    <source>
        <strain evidence="1 2">CCTCC AB 2018079</strain>
    </source>
</reference>
<protein>
    <submittedName>
        <fullName evidence="1">Uncharacterized protein</fullName>
    </submittedName>
</protein>
<dbReference type="EMBL" id="QGDD01000010">
    <property type="protein sequence ID" value="PWN01343.1"/>
    <property type="molecule type" value="Genomic_DNA"/>
</dbReference>
<proteinExistence type="predicted"/>
<gene>
    <name evidence="1" type="ORF">DJ010_19495</name>
</gene>